<dbReference type="AlphaFoldDB" id="A0A2V0PMH1"/>
<dbReference type="InParanoid" id="A0A2V0PMH1"/>
<comment type="caution">
    <text evidence="3">The sequence shown here is derived from an EMBL/GenBank/DDBJ whole genome shotgun (WGS) entry which is preliminary data.</text>
</comment>
<keyword evidence="2" id="KW-0732">Signal</keyword>
<dbReference type="Proteomes" id="UP000247498">
    <property type="component" value="Unassembled WGS sequence"/>
</dbReference>
<gene>
    <name evidence="3" type="ORF">Rsub_10928</name>
</gene>
<keyword evidence="4" id="KW-1185">Reference proteome</keyword>
<feature type="signal peptide" evidence="2">
    <location>
        <begin position="1"/>
        <end position="29"/>
    </location>
</feature>
<protein>
    <submittedName>
        <fullName evidence="3">Uncharacterized protein</fullName>
    </submittedName>
</protein>
<dbReference type="EMBL" id="BDRX01000120">
    <property type="protein sequence ID" value="GBF98265.1"/>
    <property type="molecule type" value="Genomic_DNA"/>
</dbReference>
<feature type="region of interest" description="Disordered" evidence="1">
    <location>
        <begin position="337"/>
        <end position="372"/>
    </location>
</feature>
<evidence type="ECO:0000256" key="2">
    <source>
        <dbReference type="SAM" id="SignalP"/>
    </source>
</evidence>
<name>A0A2V0PMH1_9CHLO</name>
<proteinExistence type="predicted"/>
<feature type="chain" id="PRO_5015852488" evidence="2">
    <location>
        <begin position="30"/>
        <end position="372"/>
    </location>
</feature>
<organism evidence="3 4">
    <name type="scientific">Raphidocelis subcapitata</name>
    <dbReference type="NCBI Taxonomy" id="307507"/>
    <lineage>
        <taxon>Eukaryota</taxon>
        <taxon>Viridiplantae</taxon>
        <taxon>Chlorophyta</taxon>
        <taxon>core chlorophytes</taxon>
        <taxon>Chlorophyceae</taxon>
        <taxon>CS clade</taxon>
        <taxon>Sphaeropleales</taxon>
        <taxon>Selenastraceae</taxon>
        <taxon>Raphidocelis</taxon>
    </lineage>
</organism>
<accession>A0A2V0PMH1</accession>
<evidence type="ECO:0000313" key="3">
    <source>
        <dbReference type="EMBL" id="GBF98265.1"/>
    </source>
</evidence>
<reference evidence="3 4" key="1">
    <citation type="journal article" date="2018" name="Sci. Rep.">
        <title>Raphidocelis subcapitata (=Pseudokirchneriella subcapitata) provides an insight into genome evolution and environmental adaptations in the Sphaeropleales.</title>
        <authorList>
            <person name="Suzuki S."/>
            <person name="Yamaguchi H."/>
            <person name="Nakajima N."/>
            <person name="Kawachi M."/>
        </authorList>
    </citation>
    <scope>NUCLEOTIDE SEQUENCE [LARGE SCALE GENOMIC DNA]</scope>
    <source>
        <strain evidence="3 4">NIES-35</strain>
    </source>
</reference>
<sequence length="372" mass="36615">MVNTRQCRLAALAASAALLLVHAAALAAAAGPQGASGPPDLPPGIVGAPVAPLPSGVHPKSAAAPPVQALPEGFAGFVPGVCTGYAYCIPGHAAPAYKKPGPLCPDGFSLSADGAGCAKTELSCPPGAALRGGRCCEAGCFAALADACPSDTVREEDLCGPSKAYDDVAARVKIDARPEPTAKEAAPASSSFRLRLEPAAAGGAAEERTVTLPSGAAAGVSSPAALRGQLLPKCFRQCCKRVARAADGCTEPEARNYTAKPTVGCPPGCSKQGEDVCLCGKGGPIACPPLTRECGPAAEGGRICATEISIFGVDPCTVVGAIRPHLPVVPCPDPATMVPAGGKQGGGVGGGGARDGGSSGLENERKGRGAGE</sequence>
<feature type="compositionally biased region" description="Gly residues" evidence="1">
    <location>
        <begin position="342"/>
        <end position="359"/>
    </location>
</feature>
<evidence type="ECO:0000256" key="1">
    <source>
        <dbReference type="SAM" id="MobiDB-lite"/>
    </source>
</evidence>
<feature type="compositionally biased region" description="Basic and acidic residues" evidence="1">
    <location>
        <begin position="362"/>
        <end position="372"/>
    </location>
</feature>
<dbReference type="OrthoDB" id="556494at2759"/>
<evidence type="ECO:0000313" key="4">
    <source>
        <dbReference type="Proteomes" id="UP000247498"/>
    </source>
</evidence>